<keyword evidence="2" id="KW-1185">Reference proteome</keyword>
<protein>
    <submittedName>
        <fullName evidence="1">Uncharacterized protein</fullName>
    </submittedName>
</protein>
<sequence length="91" mass="10090">MQWNDDRTEATAVVEHLSTKWFEEFAGTVTTELGKLTSQRTDPPQCEGKEPEWVDQSIFLRDDRNAPLLSCVGSDPASASVAVVKIANNRP</sequence>
<comment type="caution">
    <text evidence="1">The sequence shown here is derived from an EMBL/GenBank/DDBJ whole genome shotgun (WGS) entry which is preliminary data.</text>
</comment>
<proteinExistence type="predicted"/>
<dbReference type="RefSeq" id="WP_170183642.1">
    <property type="nucleotide sequence ID" value="NZ_BAAARZ010000067.1"/>
</dbReference>
<reference evidence="1 2" key="1">
    <citation type="submission" date="2019-06" db="EMBL/GenBank/DDBJ databases">
        <title>Whole genome shotgun sequence of Pseudonocardia hydrocarbonoxydans NBRC 14498.</title>
        <authorList>
            <person name="Hosoyama A."/>
            <person name="Uohara A."/>
            <person name="Ohji S."/>
            <person name="Ichikawa N."/>
        </authorList>
    </citation>
    <scope>NUCLEOTIDE SEQUENCE [LARGE SCALE GENOMIC DNA]</scope>
    <source>
        <strain evidence="1 2">NBRC 14498</strain>
    </source>
</reference>
<accession>A0A4Y3WIM5</accession>
<gene>
    <name evidence="1" type="ORF">PHY01_09960</name>
</gene>
<evidence type="ECO:0000313" key="1">
    <source>
        <dbReference type="EMBL" id="GEC18713.1"/>
    </source>
</evidence>
<dbReference type="Proteomes" id="UP000320338">
    <property type="component" value="Unassembled WGS sequence"/>
</dbReference>
<dbReference type="AlphaFoldDB" id="A0A4Y3WIM5"/>
<organism evidence="1 2">
    <name type="scientific">Pseudonocardia hydrocarbonoxydans</name>
    <dbReference type="NCBI Taxonomy" id="76726"/>
    <lineage>
        <taxon>Bacteria</taxon>
        <taxon>Bacillati</taxon>
        <taxon>Actinomycetota</taxon>
        <taxon>Actinomycetes</taxon>
        <taxon>Pseudonocardiales</taxon>
        <taxon>Pseudonocardiaceae</taxon>
        <taxon>Pseudonocardia</taxon>
    </lineage>
</organism>
<evidence type="ECO:0000313" key="2">
    <source>
        <dbReference type="Proteomes" id="UP000320338"/>
    </source>
</evidence>
<dbReference type="EMBL" id="BJNG01000008">
    <property type="protein sequence ID" value="GEC18713.1"/>
    <property type="molecule type" value="Genomic_DNA"/>
</dbReference>
<name>A0A4Y3WIM5_9PSEU</name>